<feature type="compositionally biased region" description="Basic and acidic residues" evidence="1">
    <location>
        <begin position="543"/>
        <end position="558"/>
    </location>
</feature>
<feature type="compositionally biased region" description="Basic and acidic residues" evidence="1">
    <location>
        <begin position="82"/>
        <end position="91"/>
    </location>
</feature>
<feature type="compositionally biased region" description="Basic and acidic residues" evidence="1">
    <location>
        <begin position="246"/>
        <end position="260"/>
    </location>
</feature>
<feature type="region of interest" description="Disordered" evidence="1">
    <location>
        <begin position="543"/>
        <end position="607"/>
    </location>
</feature>
<gene>
    <name evidence="3" type="ORF">B0J13DRAFT_540882</name>
</gene>
<dbReference type="InterPro" id="IPR003034">
    <property type="entry name" value="SAP_dom"/>
</dbReference>
<dbReference type="InterPro" id="IPR036361">
    <property type="entry name" value="SAP_dom_sf"/>
</dbReference>
<protein>
    <recommendedName>
        <fullName evidence="2">SAP domain-containing protein</fullName>
    </recommendedName>
</protein>
<organism evidence="3 4">
    <name type="scientific">Dactylonectria estremocensis</name>
    <dbReference type="NCBI Taxonomy" id="1079267"/>
    <lineage>
        <taxon>Eukaryota</taxon>
        <taxon>Fungi</taxon>
        <taxon>Dikarya</taxon>
        <taxon>Ascomycota</taxon>
        <taxon>Pezizomycotina</taxon>
        <taxon>Sordariomycetes</taxon>
        <taxon>Hypocreomycetidae</taxon>
        <taxon>Hypocreales</taxon>
        <taxon>Nectriaceae</taxon>
        <taxon>Dactylonectria</taxon>
    </lineage>
</organism>
<sequence>MTTDWTKLRVVDLKEELKRRGLPPNGLKVELVARLTEAENQPAQDESTSKNAPVAEDSPATEPLPEAEASEGTVEEFVEDASPGKEPRELKEDEDLSLTAEAEEGENKEAELPEVTENDVADDSHPAPIAGQAAETQSIEPTTTTDEAMQYAVDETNADEEPTASQTMDTQTEQTPEAQDSQKRKRRSLTPPPSEETIARKRVRPNDNGATNGGIAPQVFLPEDQKLPQVESQPEDMIVDVQTTEKQPHDSNTHETRGTRDSPPPTKPRDFQQEMDFERDAVPSVHPTTPALYIKNFMRPLRPNEVQAHLADLATRGEDTTDDDIIVDFFLDQIRTHAFVVFKSTSAASRVRAALHDKVWPNESNRKPLWVDFVPREKVHDWIDKEESGGRRGPRWEVVYEDGPNGEIEAHLESGTASISRQGNRPPPGPTSNTADASIPLGPRGPRDVGAPPTGPRAVRPGSGPGPRPPPLASSGDSQRTRTHPVIYYQVVSDDLARRRIENMRSFYSTEHDRDLGRDINRYSFESGDAFVDRGKEIFEGIRPPHRERNNFDRDRRGFGGGGGGRRGRGGRGRGGGGGGGGSRFGSRSDRYMPGGGGSGRDDRRPR</sequence>
<feature type="compositionally biased region" description="Gly residues" evidence="1">
    <location>
        <begin position="573"/>
        <end position="584"/>
    </location>
</feature>
<dbReference type="CDD" id="cd12432">
    <property type="entry name" value="RRM_ACINU"/>
    <property type="match status" value="1"/>
</dbReference>
<dbReference type="SUPFAM" id="SSF54928">
    <property type="entry name" value="RNA-binding domain, RBD"/>
    <property type="match status" value="1"/>
</dbReference>
<dbReference type="Gene3D" id="1.10.720.30">
    <property type="entry name" value="SAP domain"/>
    <property type="match status" value="1"/>
</dbReference>
<dbReference type="EMBL" id="JAGMUU010000002">
    <property type="protein sequence ID" value="KAH7160281.1"/>
    <property type="molecule type" value="Genomic_DNA"/>
</dbReference>
<evidence type="ECO:0000313" key="3">
    <source>
        <dbReference type="EMBL" id="KAH7160281.1"/>
    </source>
</evidence>
<keyword evidence="4" id="KW-1185">Reference proteome</keyword>
<comment type="caution">
    <text evidence="3">The sequence shown here is derived from an EMBL/GenBank/DDBJ whole genome shotgun (WGS) entry which is preliminary data.</text>
</comment>
<dbReference type="OrthoDB" id="5348404at2759"/>
<feature type="region of interest" description="Disordered" evidence="1">
    <location>
        <begin position="385"/>
        <end position="484"/>
    </location>
</feature>
<feature type="compositionally biased region" description="Acidic residues" evidence="1">
    <location>
        <begin position="92"/>
        <end position="104"/>
    </location>
</feature>
<evidence type="ECO:0000256" key="1">
    <source>
        <dbReference type="SAM" id="MobiDB-lite"/>
    </source>
</evidence>
<feature type="compositionally biased region" description="Polar residues" evidence="1">
    <location>
        <begin position="134"/>
        <end position="147"/>
    </location>
</feature>
<feature type="compositionally biased region" description="Polar residues" evidence="1">
    <location>
        <begin position="163"/>
        <end position="179"/>
    </location>
</feature>
<dbReference type="AlphaFoldDB" id="A0A9P9FEA8"/>
<feature type="compositionally biased region" description="Acidic residues" evidence="1">
    <location>
        <begin position="112"/>
        <end position="121"/>
    </location>
</feature>
<proteinExistence type="predicted"/>
<feature type="domain" description="SAP" evidence="2">
    <location>
        <begin position="5"/>
        <end position="39"/>
    </location>
</feature>
<dbReference type="PANTHER" id="PTHR47031">
    <property type="entry name" value="SAP DNA-BINDING DOMAIN-CONTAINING PROTEIN"/>
    <property type="match status" value="1"/>
</dbReference>
<dbReference type="PANTHER" id="PTHR47031:SF3">
    <property type="entry name" value="SAP DOMAIN-CONTAINING PROTEIN"/>
    <property type="match status" value="1"/>
</dbReference>
<evidence type="ECO:0000313" key="4">
    <source>
        <dbReference type="Proteomes" id="UP000717696"/>
    </source>
</evidence>
<dbReference type="Pfam" id="PF02037">
    <property type="entry name" value="SAP"/>
    <property type="match status" value="1"/>
</dbReference>
<dbReference type="GO" id="GO:0003676">
    <property type="term" value="F:nucleic acid binding"/>
    <property type="evidence" value="ECO:0007669"/>
    <property type="project" value="InterPro"/>
</dbReference>
<dbReference type="Proteomes" id="UP000717696">
    <property type="component" value="Unassembled WGS sequence"/>
</dbReference>
<accession>A0A9P9FEA8</accession>
<feature type="compositionally biased region" description="Polar residues" evidence="1">
    <location>
        <begin position="38"/>
        <end position="51"/>
    </location>
</feature>
<reference evidence="3" key="1">
    <citation type="journal article" date="2021" name="Nat. Commun.">
        <title>Genetic determinants of endophytism in the Arabidopsis root mycobiome.</title>
        <authorList>
            <person name="Mesny F."/>
            <person name="Miyauchi S."/>
            <person name="Thiergart T."/>
            <person name="Pickel B."/>
            <person name="Atanasova L."/>
            <person name="Karlsson M."/>
            <person name="Huettel B."/>
            <person name="Barry K.W."/>
            <person name="Haridas S."/>
            <person name="Chen C."/>
            <person name="Bauer D."/>
            <person name="Andreopoulos W."/>
            <person name="Pangilinan J."/>
            <person name="LaButti K."/>
            <person name="Riley R."/>
            <person name="Lipzen A."/>
            <person name="Clum A."/>
            <person name="Drula E."/>
            <person name="Henrissat B."/>
            <person name="Kohler A."/>
            <person name="Grigoriev I.V."/>
            <person name="Martin F.M."/>
            <person name="Hacquard S."/>
        </authorList>
    </citation>
    <scope>NUCLEOTIDE SEQUENCE</scope>
    <source>
        <strain evidence="3">MPI-CAGE-AT-0021</strain>
    </source>
</reference>
<dbReference type="SUPFAM" id="SSF68906">
    <property type="entry name" value="SAP domain"/>
    <property type="match status" value="1"/>
</dbReference>
<feature type="region of interest" description="Disordered" evidence="1">
    <location>
        <begin position="33"/>
        <end position="271"/>
    </location>
</feature>
<name>A0A9P9FEA8_9HYPO</name>
<evidence type="ECO:0000259" key="2">
    <source>
        <dbReference type="PROSITE" id="PS50800"/>
    </source>
</evidence>
<dbReference type="InterPro" id="IPR034257">
    <property type="entry name" value="Acinus_RRM"/>
</dbReference>
<dbReference type="PROSITE" id="PS50800">
    <property type="entry name" value="SAP"/>
    <property type="match status" value="1"/>
</dbReference>
<dbReference type="InterPro" id="IPR035979">
    <property type="entry name" value="RBD_domain_sf"/>
</dbReference>
<dbReference type="SMART" id="SM00513">
    <property type="entry name" value="SAP"/>
    <property type="match status" value="1"/>
</dbReference>